<dbReference type="Gene3D" id="1.10.443.10">
    <property type="entry name" value="Intergrase catalytic core"/>
    <property type="match status" value="1"/>
</dbReference>
<dbReference type="GO" id="GO:0006310">
    <property type="term" value="P:DNA recombination"/>
    <property type="evidence" value="ECO:0007669"/>
    <property type="project" value="UniProtKB-KW"/>
</dbReference>
<protein>
    <recommendedName>
        <fullName evidence="3">Tyr recombinase domain-containing protein</fullName>
    </recommendedName>
</protein>
<name>A0A162RJ81_9CRUS</name>
<evidence type="ECO:0000256" key="2">
    <source>
        <dbReference type="SAM" id="MobiDB-lite"/>
    </source>
</evidence>
<feature type="compositionally biased region" description="Polar residues" evidence="2">
    <location>
        <begin position="147"/>
        <end position="159"/>
    </location>
</feature>
<evidence type="ECO:0000313" key="4">
    <source>
        <dbReference type="EMBL" id="KZS20552.1"/>
    </source>
</evidence>
<evidence type="ECO:0000313" key="5">
    <source>
        <dbReference type="Proteomes" id="UP000076858"/>
    </source>
</evidence>
<gene>
    <name evidence="4" type="ORF">APZ42_012724</name>
</gene>
<evidence type="ECO:0000259" key="3">
    <source>
        <dbReference type="PROSITE" id="PS51898"/>
    </source>
</evidence>
<feature type="region of interest" description="Disordered" evidence="2">
    <location>
        <begin position="1647"/>
        <end position="1677"/>
    </location>
</feature>
<dbReference type="Proteomes" id="UP000076858">
    <property type="component" value="Unassembled WGS sequence"/>
</dbReference>
<feature type="domain" description="Tyr recombinase" evidence="3">
    <location>
        <begin position="1050"/>
        <end position="1254"/>
    </location>
</feature>
<dbReference type="PROSITE" id="PS51898">
    <property type="entry name" value="TYR_RECOMBINASE"/>
    <property type="match status" value="1"/>
</dbReference>
<feature type="compositionally biased region" description="Basic and acidic residues" evidence="2">
    <location>
        <begin position="7"/>
        <end position="26"/>
    </location>
</feature>
<organism evidence="4 5">
    <name type="scientific">Daphnia magna</name>
    <dbReference type="NCBI Taxonomy" id="35525"/>
    <lineage>
        <taxon>Eukaryota</taxon>
        <taxon>Metazoa</taxon>
        <taxon>Ecdysozoa</taxon>
        <taxon>Arthropoda</taxon>
        <taxon>Crustacea</taxon>
        <taxon>Branchiopoda</taxon>
        <taxon>Diplostraca</taxon>
        <taxon>Cladocera</taxon>
        <taxon>Anomopoda</taxon>
        <taxon>Daphniidae</taxon>
        <taxon>Daphnia</taxon>
    </lineage>
</organism>
<dbReference type="OrthoDB" id="6380429at2759"/>
<proteinExistence type="predicted"/>
<dbReference type="InterPro" id="IPR011010">
    <property type="entry name" value="DNA_brk_join_enz"/>
</dbReference>
<dbReference type="Gene3D" id="3.30.70.270">
    <property type="match status" value="1"/>
</dbReference>
<comment type="caution">
    <text evidence="4">The sequence shown here is derived from an EMBL/GenBank/DDBJ whole genome shotgun (WGS) entry which is preliminary data.</text>
</comment>
<dbReference type="InterPro" id="IPR052055">
    <property type="entry name" value="Hepadnavirus_pol/RT"/>
</dbReference>
<dbReference type="InterPro" id="IPR043128">
    <property type="entry name" value="Rev_trsase/Diguanyl_cyclase"/>
</dbReference>
<dbReference type="CDD" id="cd09275">
    <property type="entry name" value="RNase_HI_RT_DIRS1"/>
    <property type="match status" value="1"/>
</dbReference>
<dbReference type="InterPro" id="IPR002104">
    <property type="entry name" value="Integrase_catalytic"/>
</dbReference>
<feature type="region of interest" description="Disordered" evidence="2">
    <location>
        <begin position="340"/>
        <end position="398"/>
    </location>
</feature>
<reference evidence="4 5" key="1">
    <citation type="submission" date="2016-03" db="EMBL/GenBank/DDBJ databases">
        <title>EvidentialGene: Evidence-directed Construction of Genes on Genomes.</title>
        <authorList>
            <person name="Gilbert D.G."/>
            <person name="Choi J.-H."/>
            <person name="Mockaitis K."/>
            <person name="Colbourne J."/>
            <person name="Pfrender M."/>
        </authorList>
    </citation>
    <scope>NUCLEOTIDE SEQUENCE [LARGE SCALE GENOMIC DNA]</scope>
    <source>
        <strain evidence="4 5">Xinb3</strain>
        <tissue evidence="4">Complete organism</tissue>
    </source>
</reference>
<dbReference type="GO" id="GO:0015074">
    <property type="term" value="P:DNA integration"/>
    <property type="evidence" value="ECO:0007669"/>
    <property type="project" value="InterPro"/>
</dbReference>
<feature type="compositionally biased region" description="Basic and acidic residues" evidence="2">
    <location>
        <begin position="379"/>
        <end position="393"/>
    </location>
</feature>
<dbReference type="Gene3D" id="3.10.10.10">
    <property type="entry name" value="HIV Type 1 Reverse Transcriptase, subunit A, domain 1"/>
    <property type="match status" value="1"/>
</dbReference>
<sequence>MSAPGNFRDRRRDDWFDPRAERERSPLRTAPSDFYRDRPYFAPIHGRYDQDYGRIGPVYGLDQQDRYAQDAGRGVWSGRARFGSRRDSFAAVYDQVDDSGHGVDYGQPQKEDEVEERPSNRRPESLPGPSAAESPARFVSPGPGPSKAQTPEPSSQLASVSVEPTPLIVPQEVSEALSNWLTKGVSTDESKAISKRTPLEFADKEFSVKPPKLDGYMYRRAKDKGKLKAVNASEEALITTQLKIIDIGAPLIDLYTRILSLGEGETERKAQDLVQDALRLWSRAYHHVTRQRRRSVVGLVEPSFDFLTADPDAFAPGKEARELLFTGKFLESMLKEASQDATLARTSRTKTSFRSRGNGSVDHSQSASRHPFVLRPRKTREQLPQRTASERGRPAGASSWLRGGQRYVCFPHCMSPKYPSEEHVGARLIAFAGRWKGITDDRWILESVAHGVKLDFVSSPSQDKIPSPVIMSWEMIAVGDKEVEDLVRKLAVREITDGSGGFVCSLFLIPKKSGGFRPIVNLKPLNQFIRYEHLKMENLESARFLLRKRDWMVKLDLKDAYLTVPVCPSHQKFLRFQWKGRLFQFTGFWLIIYLEDILILNVSEERTLRDVKVTIRLLKQLVFFITWGKSVLVPTQNLEYLGLVIDSVRLSFALPNAKVTAVKKMCETALAARLTSLREVASLMGNFTWAIPAIPFAQSHYRRLQRFYIRLAQAANFNLKSRCLLSEEARKDLEWWVNNLSKAQDKVFFPNTPDLEIYTDASLSGWGACCNEVRTRGSWTLSDSRKHINELELLVAYFAVQAFAAVSKKISIRFFLDNSTVVAYINHGSSQLTTWCEDRSISLEAVHLAGKLNSIADAESRAGPDSGDWKLDPLVFNRIQDLWPSAVDTFATRGTCGNAIIYFLASAAGGDCNKRFFGQPWFPLLLELSCDVPLLLAPSQSLLKSALDEDHPLTQTGALHLSVWRLSGDSILNEAFRRQWLNYSWPEIVIIANILEFLASLQSSGKAYSSINIHRSMLSTTLKPAEGIPIGEHPEVVRLLKGSYNRNPPRPKYSATWDSNQVLAFVSTLGENDSLSLYLLATKMVTLIALATLMRVSEIAAIGFKSVVFSQNGVRLALETPRKAKKNGPLQSFSITSCPDSKICPVAAIAEYIKRTSKFRADHNSDKLVIAAIAPHKPVSSNTVSRWIKFFLKSAGIDSEMFRAHSTRSAAASKAAKSGKSLGAILRTGSWAQESTFGRFYNRSAEPTVESARDRVTIPKVKMFNCPSCKKCVAVKSIKDIKIHLSHHKQYGELDFPIRCCEPYCQATCDYIYNYGRHFEKFHSFNTEGGDVVMSESEEIDDLGLHENEIIDNRPNNRPSLKDKMVATRMALQGAVTNMVIDLRGRGNVPFNVTIDVVEYFKDVFEIIVDNFSEALKTEFDSFDLENVKAKVMDISLEFKGLQSVFDGFASEYRIRKLYENHPRFVSPEPIVIGHYHAIERVVVDGKLNHVIVEKPCIAQYVSIKKTFLSLIKDPLYLKCLRQCYQGQEVSIVSEVLKTLVKSGVIDVMSKQVVKLLNFSQKNSKVKMFCVSSLDELLLKGATAFALNGICEIVTSSEDILSDDEVLFMLNSQSEFLYIRLSQSENDGQQSNETVKEAGHQSIIEAGQQSKETGQENNVVEQQSNETGQENNEAGQESNMAACFPVDDILKQGRIGVKGDTAIEIIDRLKAVDYPKSRCLDKDHFFLVKATGTWLMKNCEKRENFPTFNEILKMAKSIVSFFPSAGSFNTESPWDLFFDDKTRKGSLESYMRGKRTRKQLSDKRSNKRPKTVFLCPEGDSYTEDEIREAEEFMRFTQLDSNDTRNPNCSKMLRLMKVTYESRRAFLQNGCKVDASVFLNKYPRLKDMPEAVRDEFFRLKGSTLETFASNWRKAECKIIEFCKQKFTKSLAVLDILRKAEEAEENFDIPGRMKCVLKLTLHAAANTQPSQNKKGSTADGWNLLYQSFNASYIIKYIFNVCFPV</sequence>
<dbReference type="InterPro" id="IPR013762">
    <property type="entry name" value="Integrase-like_cat_sf"/>
</dbReference>
<feature type="compositionally biased region" description="Polar residues" evidence="2">
    <location>
        <begin position="357"/>
        <end position="368"/>
    </location>
</feature>
<dbReference type="SUPFAM" id="SSF56672">
    <property type="entry name" value="DNA/RNA polymerases"/>
    <property type="match status" value="1"/>
</dbReference>
<dbReference type="GO" id="GO:0003677">
    <property type="term" value="F:DNA binding"/>
    <property type="evidence" value="ECO:0007669"/>
    <property type="project" value="InterPro"/>
</dbReference>
<accession>A0A162RJ81</accession>
<dbReference type="InterPro" id="IPR043502">
    <property type="entry name" value="DNA/RNA_pol_sf"/>
</dbReference>
<dbReference type="PANTHER" id="PTHR33050">
    <property type="entry name" value="REVERSE TRANSCRIPTASE DOMAIN-CONTAINING PROTEIN"/>
    <property type="match status" value="1"/>
</dbReference>
<dbReference type="GO" id="GO:0071897">
    <property type="term" value="P:DNA biosynthetic process"/>
    <property type="evidence" value="ECO:0007669"/>
    <property type="project" value="UniProtKB-ARBA"/>
</dbReference>
<feature type="region of interest" description="Disordered" evidence="2">
    <location>
        <begin position="94"/>
        <end position="161"/>
    </location>
</feature>
<evidence type="ECO:0000256" key="1">
    <source>
        <dbReference type="ARBA" id="ARBA00023172"/>
    </source>
</evidence>
<keyword evidence="5" id="KW-1185">Reference proteome</keyword>
<dbReference type="EMBL" id="LRGB01000153">
    <property type="protein sequence ID" value="KZS20552.1"/>
    <property type="molecule type" value="Genomic_DNA"/>
</dbReference>
<keyword evidence="1" id="KW-0233">DNA recombination</keyword>
<dbReference type="SUPFAM" id="SSF56349">
    <property type="entry name" value="DNA breaking-rejoining enzymes"/>
    <property type="match status" value="1"/>
</dbReference>
<dbReference type="Pfam" id="PF00589">
    <property type="entry name" value="Phage_integrase"/>
    <property type="match status" value="1"/>
</dbReference>
<feature type="region of interest" description="Disordered" evidence="2">
    <location>
        <begin position="1"/>
        <end position="36"/>
    </location>
</feature>
<dbReference type="PANTHER" id="PTHR33050:SF7">
    <property type="entry name" value="RIBONUCLEASE H"/>
    <property type="match status" value="1"/>
</dbReference>